<reference evidence="4" key="1">
    <citation type="submission" date="2016-10" db="EMBL/GenBank/DDBJ databases">
        <authorList>
            <person name="Varghese N."/>
            <person name="Submissions S."/>
        </authorList>
    </citation>
    <scope>NUCLEOTIDE SEQUENCE [LARGE SCALE GENOMIC DNA]</scope>
    <source>
        <strain evidence="4">NLAE-zl-G277</strain>
    </source>
</reference>
<dbReference type="PANTHER" id="PTHR42760">
    <property type="entry name" value="SHORT-CHAIN DEHYDROGENASES/REDUCTASES FAMILY MEMBER"/>
    <property type="match status" value="1"/>
</dbReference>
<dbReference type="EMBL" id="FOIM01000008">
    <property type="protein sequence ID" value="SET53731.1"/>
    <property type="molecule type" value="Genomic_DNA"/>
</dbReference>
<dbReference type="PANTHER" id="PTHR42760:SF5">
    <property type="entry name" value="2-DEHYDRO-3-DEOXY-D-GLUCONATE 5-DEHYDROGENASE"/>
    <property type="match status" value="1"/>
</dbReference>
<dbReference type="STRING" id="460384.SAMN05216313_10825"/>
<evidence type="ECO:0000256" key="2">
    <source>
        <dbReference type="ARBA" id="ARBA00023002"/>
    </source>
</evidence>
<dbReference type="SUPFAM" id="SSF51735">
    <property type="entry name" value="NAD(P)-binding Rossmann-fold domains"/>
    <property type="match status" value="1"/>
</dbReference>
<organism evidence="3 4">
    <name type="scientific">Enterocloster lavalensis</name>
    <dbReference type="NCBI Taxonomy" id="460384"/>
    <lineage>
        <taxon>Bacteria</taxon>
        <taxon>Bacillati</taxon>
        <taxon>Bacillota</taxon>
        <taxon>Clostridia</taxon>
        <taxon>Lachnospirales</taxon>
        <taxon>Lachnospiraceae</taxon>
        <taxon>Enterocloster</taxon>
    </lineage>
</organism>
<dbReference type="RefSeq" id="WP_092362741.1">
    <property type="nucleotide sequence ID" value="NZ_FOIM01000008.1"/>
</dbReference>
<keyword evidence="2" id="KW-0560">Oxidoreductase</keyword>
<sequence length="252" mass="26935">MNTLFDLTGRKAIVTGAAQGLAYSMAEGLMESGAEVAVIDISDRTVEVAREFCGRGFRCHGIQGDLSRIDELEGVFSRAVDALGGLDIIVNGAGVQRRYRSEEFPTEEWDFVINVNLNSVWKLCQLAGRHFLENGGGKIINIASMLSFLGGYTVAAYAASKGGVAQLTKALSNEWAGKNININALAPGYMATALNTAIMNDPVRSKEILDRIPARRWGQPGDMKGAVIFLASGASDYLNGAIIPVDGGFLSR</sequence>
<dbReference type="InterPro" id="IPR002347">
    <property type="entry name" value="SDR_fam"/>
</dbReference>
<dbReference type="GO" id="GO:0008206">
    <property type="term" value="P:bile acid metabolic process"/>
    <property type="evidence" value="ECO:0007669"/>
    <property type="project" value="UniProtKB-ARBA"/>
</dbReference>
<dbReference type="PROSITE" id="PS00061">
    <property type="entry name" value="ADH_SHORT"/>
    <property type="match status" value="1"/>
</dbReference>
<evidence type="ECO:0000313" key="3">
    <source>
        <dbReference type="EMBL" id="SET53731.1"/>
    </source>
</evidence>
<comment type="similarity">
    <text evidence="1">Belongs to the short-chain dehydrogenases/reductases (SDR) family.</text>
</comment>
<dbReference type="Pfam" id="PF13561">
    <property type="entry name" value="adh_short_C2"/>
    <property type="match status" value="1"/>
</dbReference>
<dbReference type="PRINTS" id="PR00080">
    <property type="entry name" value="SDRFAMILY"/>
</dbReference>
<proteinExistence type="inferred from homology"/>
<evidence type="ECO:0000256" key="1">
    <source>
        <dbReference type="ARBA" id="ARBA00006484"/>
    </source>
</evidence>
<dbReference type="InterPro" id="IPR020904">
    <property type="entry name" value="Sc_DH/Rdtase_CS"/>
</dbReference>
<dbReference type="InterPro" id="IPR036291">
    <property type="entry name" value="NAD(P)-bd_dom_sf"/>
</dbReference>
<dbReference type="FunFam" id="3.40.50.720:FF:000084">
    <property type="entry name" value="Short-chain dehydrogenase reductase"/>
    <property type="match status" value="1"/>
</dbReference>
<protein>
    <submittedName>
        <fullName evidence="3">2-deoxy-D-gluconate 3-dehydrogenase</fullName>
    </submittedName>
</protein>
<dbReference type="Gene3D" id="3.40.50.720">
    <property type="entry name" value="NAD(P)-binding Rossmann-like Domain"/>
    <property type="match status" value="1"/>
</dbReference>
<dbReference type="Proteomes" id="UP000198508">
    <property type="component" value="Unassembled WGS sequence"/>
</dbReference>
<name>A0A1I0F6N8_9FIRM</name>
<keyword evidence="4" id="KW-1185">Reference proteome</keyword>
<dbReference type="PRINTS" id="PR00081">
    <property type="entry name" value="GDHRDH"/>
</dbReference>
<evidence type="ECO:0000313" key="4">
    <source>
        <dbReference type="Proteomes" id="UP000198508"/>
    </source>
</evidence>
<dbReference type="AlphaFoldDB" id="A0A1I0F6N8"/>
<dbReference type="GO" id="GO:0016616">
    <property type="term" value="F:oxidoreductase activity, acting on the CH-OH group of donors, NAD or NADP as acceptor"/>
    <property type="evidence" value="ECO:0007669"/>
    <property type="project" value="TreeGrafter"/>
</dbReference>
<accession>A0A1I0F6N8</accession>
<gene>
    <name evidence="3" type="ORF">SAMN05216313_10825</name>
</gene>